<dbReference type="Pfam" id="PF00326">
    <property type="entry name" value="Peptidase_S9"/>
    <property type="match status" value="1"/>
</dbReference>
<dbReference type="SUPFAM" id="SSF53474">
    <property type="entry name" value="alpha/beta-Hydrolases"/>
    <property type="match status" value="1"/>
</dbReference>
<protein>
    <submittedName>
        <fullName evidence="8">Prolyl oligopeptidase</fullName>
    </submittedName>
</protein>
<evidence type="ECO:0000256" key="2">
    <source>
        <dbReference type="ARBA" id="ARBA00022801"/>
    </source>
</evidence>
<dbReference type="PANTHER" id="PTHR42881:SF13">
    <property type="entry name" value="PROLYL ENDOPEPTIDASE"/>
    <property type="match status" value="1"/>
</dbReference>
<dbReference type="GO" id="GO:0070012">
    <property type="term" value="F:oligopeptidase activity"/>
    <property type="evidence" value="ECO:0007669"/>
    <property type="project" value="TreeGrafter"/>
</dbReference>
<evidence type="ECO:0000313" key="8">
    <source>
        <dbReference type="EMBL" id="TCP33965.1"/>
    </source>
</evidence>
<organism evidence="8 9">
    <name type="scientific">Rhodothalassium salexigens DSM 2132</name>
    <dbReference type="NCBI Taxonomy" id="1188247"/>
    <lineage>
        <taxon>Bacteria</taxon>
        <taxon>Pseudomonadati</taxon>
        <taxon>Pseudomonadota</taxon>
        <taxon>Alphaproteobacteria</taxon>
        <taxon>Rhodothalassiales</taxon>
        <taxon>Rhodothalassiaceae</taxon>
        <taxon>Rhodothalassium</taxon>
    </lineage>
</organism>
<dbReference type="InterPro" id="IPR051167">
    <property type="entry name" value="Prolyl_oligopep/macrocyclase"/>
</dbReference>
<dbReference type="GO" id="GO:0004252">
    <property type="term" value="F:serine-type endopeptidase activity"/>
    <property type="evidence" value="ECO:0007669"/>
    <property type="project" value="InterPro"/>
</dbReference>
<feature type="signal peptide" evidence="5">
    <location>
        <begin position="1"/>
        <end position="25"/>
    </location>
</feature>
<keyword evidence="3" id="KW-0720">Serine protease</keyword>
<keyword evidence="9" id="KW-1185">Reference proteome</keyword>
<feature type="domain" description="Peptidase S9A N-terminal" evidence="7">
    <location>
        <begin position="56"/>
        <end position="454"/>
    </location>
</feature>
<name>A0A4R2PJ46_RHOSA</name>
<dbReference type="GO" id="GO:0005829">
    <property type="term" value="C:cytosol"/>
    <property type="evidence" value="ECO:0007669"/>
    <property type="project" value="TreeGrafter"/>
</dbReference>
<feature type="chain" id="PRO_5020795867" evidence="5">
    <location>
        <begin position="26"/>
        <end position="735"/>
    </location>
</feature>
<dbReference type="InterPro" id="IPR023302">
    <property type="entry name" value="Pept_S9A_N"/>
</dbReference>
<feature type="domain" description="Peptidase S9 prolyl oligopeptidase catalytic" evidence="6">
    <location>
        <begin position="527"/>
        <end position="731"/>
    </location>
</feature>
<accession>A0A4R2PJ46</accession>
<proteinExistence type="predicted"/>
<dbReference type="PRINTS" id="PR00862">
    <property type="entry name" value="PROLIGOPTASE"/>
</dbReference>
<keyword evidence="2" id="KW-0378">Hydrolase</keyword>
<dbReference type="Gene3D" id="2.130.10.120">
    <property type="entry name" value="Prolyl oligopeptidase, N-terminal domain"/>
    <property type="match status" value="1"/>
</dbReference>
<dbReference type="InterPro" id="IPR001375">
    <property type="entry name" value="Peptidase_S9_cat"/>
</dbReference>
<evidence type="ECO:0000256" key="1">
    <source>
        <dbReference type="ARBA" id="ARBA00022670"/>
    </source>
</evidence>
<dbReference type="GO" id="GO:0006508">
    <property type="term" value="P:proteolysis"/>
    <property type="evidence" value="ECO:0007669"/>
    <property type="project" value="UniProtKB-KW"/>
</dbReference>
<evidence type="ECO:0000256" key="3">
    <source>
        <dbReference type="ARBA" id="ARBA00022825"/>
    </source>
</evidence>
<dbReference type="EMBL" id="SLXO01000006">
    <property type="protein sequence ID" value="TCP33965.1"/>
    <property type="molecule type" value="Genomic_DNA"/>
</dbReference>
<evidence type="ECO:0000259" key="6">
    <source>
        <dbReference type="Pfam" id="PF00326"/>
    </source>
</evidence>
<dbReference type="SUPFAM" id="SSF50993">
    <property type="entry name" value="Peptidase/esterase 'gauge' domain"/>
    <property type="match status" value="1"/>
</dbReference>
<keyword evidence="5" id="KW-0732">Signal</keyword>
<gene>
    <name evidence="8" type="ORF">EV659_106123</name>
</gene>
<reference evidence="8 9" key="1">
    <citation type="submission" date="2019-03" db="EMBL/GenBank/DDBJ databases">
        <title>Genomic Encyclopedia of Type Strains, Phase IV (KMG-IV): sequencing the most valuable type-strain genomes for metagenomic binning, comparative biology and taxonomic classification.</title>
        <authorList>
            <person name="Goeker M."/>
        </authorList>
    </citation>
    <scope>NUCLEOTIDE SEQUENCE [LARGE SCALE GENOMIC DNA]</scope>
    <source>
        <strain evidence="8 9">DSM 2132</strain>
    </source>
</reference>
<feature type="compositionally biased region" description="Low complexity" evidence="4">
    <location>
        <begin position="25"/>
        <end position="53"/>
    </location>
</feature>
<dbReference type="InParanoid" id="A0A4R2PJ46"/>
<dbReference type="Proteomes" id="UP000295399">
    <property type="component" value="Unassembled WGS sequence"/>
</dbReference>
<dbReference type="InterPro" id="IPR029058">
    <property type="entry name" value="AB_hydrolase_fold"/>
</dbReference>
<evidence type="ECO:0000313" key="9">
    <source>
        <dbReference type="Proteomes" id="UP000295399"/>
    </source>
</evidence>
<sequence length="735" mass="81018">MPWHKVSMIAMVTMMTAMGPTAGSAQEATEGEATPQAQEAQEGQQTQEAGQAAGTAVSADPYLWLEQVEGERALDWVEARNDRALGRLTGDSRYEDIRARAEQLRTAEDRIAYGSIQGRQVHHFLQDSTHVRGIWRRFELSDYRRGRLDDFEVLLDVDALAEEEGENWVYKGRTCLGPDSSRCLVELSRGGGDAVVVREFDMTTKSFPIGGFRLDEAKQWAAWVDEDRLLVATPNDGGKTNSSGYPMTVRLWHRDQLLEDAKLVFEGETSDAFAVPMSIRRQGEGRYLFVNRAADFFSEELFRVSDTGETTRLPLPDDVDFRGVFKGQLMALLRSDWTVGERTLPKGALIAVPLDRLQAGETAAAQVVLAPGDKGAIEGVSLARDVIYVSMLEDVKGRLMTVRLDDRGGWASEAVNLPTTGSVRVTSTDDTLNLAFVNYEDFLTPDTLYAVEPGEEPSVAQALPERFDPSPYVTEQHFATSADGTAVPYFVIRAKDLAFDGTAPTLQYGYGGFEIALTPGYASPMAQAWLKRGGVYVIANIRGGGEYGPKWHQAALKENRQRAYDDFIAVSEDLIRRKVTSPQHLGIYGGSNGGLLVGAVMTQRPDLYGAVVSAVPLMDMMRYHKLLAGASWIGEYGNPDIPEERQWIAGYSPYQKVSAERSYPSLFLTTSTKDDRVHPGHARKMAARMLEQGHDVLYYENTEGGHSAAANLKQMAVRDALIATFLLQELKPGGA</sequence>
<dbReference type="Pfam" id="PF02897">
    <property type="entry name" value="Peptidase_S9_N"/>
    <property type="match status" value="1"/>
</dbReference>
<dbReference type="Gene3D" id="3.40.50.1820">
    <property type="entry name" value="alpha/beta hydrolase"/>
    <property type="match status" value="1"/>
</dbReference>
<evidence type="ECO:0000256" key="4">
    <source>
        <dbReference type="SAM" id="MobiDB-lite"/>
    </source>
</evidence>
<evidence type="ECO:0000259" key="7">
    <source>
        <dbReference type="Pfam" id="PF02897"/>
    </source>
</evidence>
<dbReference type="AlphaFoldDB" id="A0A4R2PJ46"/>
<keyword evidence="1" id="KW-0645">Protease</keyword>
<evidence type="ECO:0000256" key="5">
    <source>
        <dbReference type="SAM" id="SignalP"/>
    </source>
</evidence>
<dbReference type="InterPro" id="IPR002470">
    <property type="entry name" value="Peptidase_S9A"/>
</dbReference>
<comment type="caution">
    <text evidence="8">The sequence shown here is derived from an EMBL/GenBank/DDBJ whole genome shotgun (WGS) entry which is preliminary data.</text>
</comment>
<feature type="region of interest" description="Disordered" evidence="4">
    <location>
        <begin position="21"/>
        <end position="53"/>
    </location>
</feature>
<dbReference type="PANTHER" id="PTHR42881">
    <property type="entry name" value="PROLYL ENDOPEPTIDASE"/>
    <property type="match status" value="1"/>
</dbReference>